<organism evidence="1 2">
    <name type="scientific">Nocardia ninae NBRC 108245</name>
    <dbReference type="NCBI Taxonomy" id="1210091"/>
    <lineage>
        <taxon>Bacteria</taxon>
        <taxon>Bacillati</taxon>
        <taxon>Actinomycetota</taxon>
        <taxon>Actinomycetes</taxon>
        <taxon>Mycobacteriales</taxon>
        <taxon>Nocardiaceae</taxon>
        <taxon>Nocardia</taxon>
    </lineage>
</organism>
<reference evidence="1 2" key="1">
    <citation type="submission" date="2019-07" db="EMBL/GenBank/DDBJ databases">
        <title>Whole genome shotgun sequence of Nocardia ninae NBRC 108245.</title>
        <authorList>
            <person name="Hosoyama A."/>
            <person name="Uohara A."/>
            <person name="Ohji S."/>
            <person name="Ichikawa N."/>
        </authorList>
    </citation>
    <scope>NUCLEOTIDE SEQUENCE [LARGE SCALE GENOMIC DNA]</scope>
    <source>
        <strain evidence="1 2">NBRC 108245</strain>
    </source>
</reference>
<protein>
    <recommendedName>
        <fullName evidence="3">ESX-1 secretion-associated protein</fullName>
    </recommendedName>
</protein>
<name>A0A511MD21_9NOCA</name>
<dbReference type="Proteomes" id="UP000321424">
    <property type="component" value="Unassembled WGS sequence"/>
</dbReference>
<evidence type="ECO:0000313" key="1">
    <source>
        <dbReference type="EMBL" id="GEM38573.1"/>
    </source>
</evidence>
<dbReference type="RefSeq" id="WP_167768920.1">
    <property type="nucleotide sequence ID" value="NZ_BJXA01000017.1"/>
</dbReference>
<evidence type="ECO:0008006" key="3">
    <source>
        <dbReference type="Google" id="ProtNLM"/>
    </source>
</evidence>
<evidence type="ECO:0000313" key="2">
    <source>
        <dbReference type="Proteomes" id="UP000321424"/>
    </source>
</evidence>
<gene>
    <name evidence="1" type="ORF">NN4_30920</name>
</gene>
<dbReference type="EMBL" id="BJXA01000017">
    <property type="protein sequence ID" value="GEM38573.1"/>
    <property type="molecule type" value="Genomic_DNA"/>
</dbReference>
<proteinExistence type="predicted"/>
<sequence length="97" mass="10001">MKVDPTELRALATSMDTISGEIAALKARAKTDALSAALPGSTITAACTTAGDQIEAGWLRMAERCKAIANIAKGGASNYEVTDQDFRDSLKALGGGQ</sequence>
<dbReference type="AlphaFoldDB" id="A0A511MD21"/>
<keyword evidence="2" id="KW-1185">Reference proteome</keyword>
<comment type="caution">
    <text evidence="1">The sequence shown here is derived from an EMBL/GenBank/DDBJ whole genome shotgun (WGS) entry which is preliminary data.</text>
</comment>
<accession>A0A511MD21</accession>